<feature type="region of interest" description="Disordered" evidence="1">
    <location>
        <begin position="81"/>
        <end position="121"/>
    </location>
</feature>
<sequence length="315" mass="32981">MTDHEAAAHSVRVGTDLRAHRLACGMSLRRLAQELHLGASTLSDYERGRRLPPVNVLTACERILGVPAGELIQMRHRVAPSATVAADDEPSSVDSAPAADDTSRPGQPSPDAVGIPASGPPPVFASRRRRAWWTHTLIAAAAGAALALAAQELSPLLHRGSPLHGAASLRARPSSTPAHAVPEDDRDPRDSGCDADAVTLSAIDVDVPNRPYHLVVGQAVARYSPACRAVWARFDPTPALNQVGKQAHITLSATRPADGRHLRFDAAYVNTFMWGNMLLTSTGCVAVSVTVTAHSLATPATASTPCLTGAATSSP</sequence>
<dbReference type="SMART" id="SM00530">
    <property type="entry name" value="HTH_XRE"/>
    <property type="match status" value="1"/>
</dbReference>
<evidence type="ECO:0000259" key="2">
    <source>
        <dbReference type="PROSITE" id="PS50943"/>
    </source>
</evidence>
<dbReference type="GO" id="GO:0003677">
    <property type="term" value="F:DNA binding"/>
    <property type="evidence" value="ECO:0007669"/>
    <property type="project" value="InterPro"/>
</dbReference>
<dbReference type="SUPFAM" id="SSF47413">
    <property type="entry name" value="lambda repressor-like DNA-binding domains"/>
    <property type="match status" value="1"/>
</dbReference>
<dbReference type="PROSITE" id="PS50943">
    <property type="entry name" value="HTH_CROC1"/>
    <property type="match status" value="1"/>
</dbReference>
<accession>A0A9Q3VXG1</accession>
<reference evidence="3" key="1">
    <citation type="submission" date="2021-12" db="EMBL/GenBank/DDBJ databases">
        <authorList>
            <person name="Lee J.-H."/>
            <person name="Kim S.-B."/>
        </authorList>
    </citation>
    <scope>NUCLEOTIDE SEQUENCE</scope>
    <source>
        <strain evidence="3">NR30</strain>
    </source>
</reference>
<dbReference type="EMBL" id="JAJSBI010000037">
    <property type="protein sequence ID" value="MCD9880231.1"/>
    <property type="molecule type" value="Genomic_DNA"/>
</dbReference>
<protein>
    <submittedName>
        <fullName evidence="3">Helix-turn-helix domain-containing protein</fullName>
    </submittedName>
</protein>
<gene>
    <name evidence="3" type="ORF">LJ657_43115</name>
</gene>
<dbReference type="Gene3D" id="1.10.260.40">
    <property type="entry name" value="lambda repressor-like DNA-binding domains"/>
    <property type="match status" value="1"/>
</dbReference>
<feature type="compositionally biased region" description="Basic and acidic residues" evidence="1">
    <location>
        <begin position="181"/>
        <end position="192"/>
    </location>
</feature>
<feature type="region of interest" description="Disordered" evidence="1">
    <location>
        <begin position="166"/>
        <end position="194"/>
    </location>
</feature>
<keyword evidence="4" id="KW-1185">Reference proteome</keyword>
<name>A0A9Q3VXG1_9ACTN</name>
<dbReference type="Proteomes" id="UP001108029">
    <property type="component" value="Unassembled WGS sequence"/>
</dbReference>
<comment type="caution">
    <text evidence="3">The sequence shown here is derived from an EMBL/GenBank/DDBJ whole genome shotgun (WGS) entry which is preliminary data.</text>
</comment>
<evidence type="ECO:0000256" key="1">
    <source>
        <dbReference type="SAM" id="MobiDB-lite"/>
    </source>
</evidence>
<proteinExistence type="predicted"/>
<feature type="domain" description="HTH cro/C1-type" evidence="2">
    <location>
        <begin position="17"/>
        <end position="71"/>
    </location>
</feature>
<organism evidence="3 4">
    <name type="scientific">Streptomyces guryensis</name>
    <dbReference type="NCBI Taxonomy" id="2886947"/>
    <lineage>
        <taxon>Bacteria</taxon>
        <taxon>Bacillati</taxon>
        <taxon>Actinomycetota</taxon>
        <taxon>Actinomycetes</taxon>
        <taxon>Kitasatosporales</taxon>
        <taxon>Streptomycetaceae</taxon>
        <taxon>Streptomyces</taxon>
    </lineage>
</organism>
<dbReference type="InterPro" id="IPR001387">
    <property type="entry name" value="Cro/C1-type_HTH"/>
</dbReference>
<dbReference type="InterPro" id="IPR010982">
    <property type="entry name" value="Lambda_DNA-bd_dom_sf"/>
</dbReference>
<dbReference type="Pfam" id="PF13560">
    <property type="entry name" value="HTH_31"/>
    <property type="match status" value="1"/>
</dbReference>
<dbReference type="AlphaFoldDB" id="A0A9Q3VXG1"/>
<dbReference type="RefSeq" id="WP_232655170.1">
    <property type="nucleotide sequence ID" value="NZ_JAJSBI010000037.1"/>
</dbReference>
<dbReference type="Pfam" id="PF10901">
    <property type="entry name" value="DUF2690"/>
    <property type="match status" value="1"/>
</dbReference>
<dbReference type="InterPro" id="IPR021224">
    <property type="entry name" value="DUF2690"/>
</dbReference>
<evidence type="ECO:0000313" key="3">
    <source>
        <dbReference type="EMBL" id="MCD9880231.1"/>
    </source>
</evidence>
<evidence type="ECO:0000313" key="4">
    <source>
        <dbReference type="Proteomes" id="UP001108029"/>
    </source>
</evidence>
<dbReference type="CDD" id="cd00093">
    <property type="entry name" value="HTH_XRE"/>
    <property type="match status" value="1"/>
</dbReference>